<dbReference type="SUPFAM" id="SSF160113">
    <property type="entry name" value="YegP-like"/>
    <property type="match status" value="1"/>
</dbReference>
<evidence type="ECO:0008006" key="3">
    <source>
        <dbReference type="Google" id="ProtNLM"/>
    </source>
</evidence>
<evidence type="ECO:0000313" key="2">
    <source>
        <dbReference type="Proteomes" id="UP001448614"/>
    </source>
</evidence>
<dbReference type="Proteomes" id="UP001448614">
    <property type="component" value="Unassembled WGS sequence"/>
</dbReference>
<accession>A0ABV0GRD1</accession>
<comment type="caution">
    <text evidence="1">The sequence shown here is derived from an EMBL/GenBank/DDBJ whole genome shotgun (WGS) entry which is preliminary data.</text>
</comment>
<organism evidence="1 2">
    <name type="scientific">Paenarthrobacter nicotinovorans</name>
    <name type="common">Arthrobacter nicotinovorans</name>
    <dbReference type="NCBI Taxonomy" id="29320"/>
    <lineage>
        <taxon>Bacteria</taxon>
        <taxon>Bacillati</taxon>
        <taxon>Actinomycetota</taxon>
        <taxon>Actinomycetes</taxon>
        <taxon>Micrococcales</taxon>
        <taxon>Micrococcaceae</taxon>
        <taxon>Paenarthrobacter</taxon>
    </lineage>
</organism>
<protein>
    <recommendedName>
        <fullName evidence="3">DUF1508 domain-containing protein</fullName>
    </recommendedName>
</protein>
<gene>
    <name evidence="1" type="ORF">V3C41_08630</name>
</gene>
<dbReference type="RefSeq" id="WP_223944177.1">
    <property type="nucleotide sequence ID" value="NZ_JAVDRC010000004.1"/>
</dbReference>
<sequence>MLVGIEDEEVAMAGHLELVETPDGEYRILMVDGEDVLMGLSKQFSSMDEAVEGVAAIREVAGTGLLRPASAERYAVLMLEEPVIDSALAEQGARTQAKAVNCGS</sequence>
<proteinExistence type="predicted"/>
<dbReference type="EMBL" id="JBBMFV010000004">
    <property type="protein sequence ID" value="MEO3941130.1"/>
    <property type="molecule type" value="Genomic_DNA"/>
</dbReference>
<evidence type="ECO:0000313" key="1">
    <source>
        <dbReference type="EMBL" id="MEO3941130.1"/>
    </source>
</evidence>
<reference evidence="1 2" key="1">
    <citation type="journal article" date="2024" name="Appl. Microbiol. Biotechnol.">
        <title>Biosynthetic gene clusters with biotechnological applications in novel Antarctic isolates from Actinomycetota.</title>
        <authorList>
            <person name="Bruna P."/>
            <person name="Nunez-Montero K."/>
            <person name="Contreras M.J."/>
            <person name="Leal K."/>
            <person name="Garcia M."/>
            <person name="Abanto M."/>
            <person name="Barrientos L."/>
        </authorList>
    </citation>
    <scope>NUCLEOTIDE SEQUENCE [LARGE SCALE GENOMIC DNA]</scope>
    <source>
        <strain evidence="1 2">Se16.17</strain>
    </source>
</reference>
<name>A0ABV0GRD1_PAENI</name>
<dbReference type="InterPro" id="IPR036913">
    <property type="entry name" value="YegP-like_sf"/>
</dbReference>
<keyword evidence="2" id="KW-1185">Reference proteome</keyword>